<feature type="region of interest" description="Disordered" evidence="1">
    <location>
        <begin position="57"/>
        <end position="96"/>
    </location>
</feature>
<comment type="caution">
    <text evidence="3">The sequence shown here is derived from an EMBL/GenBank/DDBJ whole genome shotgun (WGS) entry which is preliminary data.</text>
</comment>
<sequence>MEKKTLFYIGSIVLVAAVALFIVWAVRFLGIQRAEDIAPAETPEERIRRELLAPPQYPLSEGMEQQIKEDLTSPPLHSLTEEEKERIREDLLAPSN</sequence>
<proteinExistence type="predicted"/>
<gene>
    <name evidence="3" type="ORF">A3J30_02060</name>
</gene>
<reference evidence="3 4" key="1">
    <citation type="journal article" date="2016" name="Nat. Commun.">
        <title>Thousands of microbial genomes shed light on interconnected biogeochemical processes in an aquifer system.</title>
        <authorList>
            <person name="Anantharaman K."/>
            <person name="Brown C.T."/>
            <person name="Hug L.A."/>
            <person name="Sharon I."/>
            <person name="Castelle C.J."/>
            <person name="Probst A.J."/>
            <person name="Thomas B.C."/>
            <person name="Singh A."/>
            <person name="Wilkins M.J."/>
            <person name="Karaoz U."/>
            <person name="Brodie E.L."/>
            <person name="Williams K.H."/>
            <person name="Hubbard S.S."/>
            <person name="Banfield J.F."/>
        </authorList>
    </citation>
    <scope>NUCLEOTIDE SEQUENCE [LARGE SCALE GENOMIC DNA]</scope>
</reference>
<evidence type="ECO:0000313" key="3">
    <source>
        <dbReference type="EMBL" id="OHA77084.1"/>
    </source>
</evidence>
<keyword evidence="2" id="KW-0812">Transmembrane</keyword>
<evidence type="ECO:0000256" key="2">
    <source>
        <dbReference type="SAM" id="Phobius"/>
    </source>
</evidence>
<feature type="compositionally biased region" description="Basic and acidic residues" evidence="1">
    <location>
        <begin position="79"/>
        <end position="96"/>
    </location>
</feature>
<protein>
    <submittedName>
        <fullName evidence="3">Uncharacterized protein</fullName>
    </submittedName>
</protein>
<keyword evidence="2" id="KW-0472">Membrane</keyword>
<evidence type="ECO:0000313" key="4">
    <source>
        <dbReference type="Proteomes" id="UP000178222"/>
    </source>
</evidence>
<accession>A0A1G2RW82</accession>
<feature type="transmembrane region" description="Helical" evidence="2">
    <location>
        <begin position="6"/>
        <end position="26"/>
    </location>
</feature>
<name>A0A1G2RW82_9BACT</name>
<evidence type="ECO:0000256" key="1">
    <source>
        <dbReference type="SAM" id="MobiDB-lite"/>
    </source>
</evidence>
<dbReference type="Proteomes" id="UP000178222">
    <property type="component" value="Unassembled WGS sequence"/>
</dbReference>
<dbReference type="AlphaFoldDB" id="A0A1G2RW82"/>
<dbReference type="EMBL" id="MHUL01000016">
    <property type="protein sequence ID" value="OHA77084.1"/>
    <property type="molecule type" value="Genomic_DNA"/>
</dbReference>
<organism evidence="3 4">
    <name type="scientific">Candidatus Wildermuthbacteria bacterium RIFCSPLOWO2_02_FULL_47_9c</name>
    <dbReference type="NCBI Taxonomy" id="1802466"/>
    <lineage>
        <taxon>Bacteria</taxon>
        <taxon>Candidatus Wildermuthiibacteriota</taxon>
    </lineage>
</organism>
<keyword evidence="2" id="KW-1133">Transmembrane helix</keyword>